<evidence type="ECO:0000313" key="2">
    <source>
        <dbReference type="EMBL" id="KIK53947.1"/>
    </source>
</evidence>
<gene>
    <name evidence="2" type="ORF">GYMLUDRAFT_249981</name>
</gene>
<dbReference type="OrthoDB" id="2884172at2759"/>
<dbReference type="HOGENOM" id="CLU_071641_2_0_1"/>
<evidence type="ECO:0000313" key="3">
    <source>
        <dbReference type="Proteomes" id="UP000053593"/>
    </source>
</evidence>
<keyword evidence="1" id="KW-0812">Transmembrane</keyword>
<name>A0A0D0C7P3_9AGAR</name>
<feature type="transmembrane region" description="Helical" evidence="1">
    <location>
        <begin position="142"/>
        <end position="163"/>
    </location>
</feature>
<accession>A0A0D0C7P3</accession>
<feature type="transmembrane region" description="Helical" evidence="1">
    <location>
        <begin position="78"/>
        <end position="97"/>
    </location>
</feature>
<protein>
    <submittedName>
        <fullName evidence="2">Uncharacterized protein</fullName>
    </submittedName>
</protein>
<keyword evidence="3" id="KW-1185">Reference proteome</keyword>
<dbReference type="EMBL" id="KN834822">
    <property type="protein sequence ID" value="KIK53947.1"/>
    <property type="molecule type" value="Genomic_DNA"/>
</dbReference>
<proteinExistence type="predicted"/>
<sequence>MTPEEHQIIASYATAVYNNVIASTIIPATGYGMYAPGIVQNPPFRIAPVDNGLLLGITVLGIIIATHTLVVKSWTHSRILLLVCLTVSFVAMTWTIFADEAFSLIQEPLIFVEVKPEVQGGLEAQAQIADQKTLPLDYLEGWFFTVPALLSDFIVVWRACILFQQERRWKIALTLLMIMNAGVNIADCILDDIEIKVIESNFSTILDLLSIVTSLGVNLFED</sequence>
<keyword evidence="1" id="KW-0472">Membrane</keyword>
<reference evidence="2 3" key="1">
    <citation type="submission" date="2014-04" db="EMBL/GenBank/DDBJ databases">
        <title>Evolutionary Origins and Diversification of the Mycorrhizal Mutualists.</title>
        <authorList>
            <consortium name="DOE Joint Genome Institute"/>
            <consortium name="Mycorrhizal Genomics Consortium"/>
            <person name="Kohler A."/>
            <person name="Kuo A."/>
            <person name="Nagy L.G."/>
            <person name="Floudas D."/>
            <person name="Copeland A."/>
            <person name="Barry K.W."/>
            <person name="Cichocki N."/>
            <person name="Veneault-Fourrey C."/>
            <person name="LaButti K."/>
            <person name="Lindquist E.A."/>
            <person name="Lipzen A."/>
            <person name="Lundell T."/>
            <person name="Morin E."/>
            <person name="Murat C."/>
            <person name="Riley R."/>
            <person name="Ohm R."/>
            <person name="Sun H."/>
            <person name="Tunlid A."/>
            <person name="Henrissat B."/>
            <person name="Grigoriev I.V."/>
            <person name="Hibbett D.S."/>
            <person name="Martin F."/>
        </authorList>
    </citation>
    <scope>NUCLEOTIDE SEQUENCE [LARGE SCALE GENOMIC DNA]</scope>
    <source>
        <strain evidence="2 3">FD-317 M1</strain>
    </source>
</reference>
<organism evidence="2 3">
    <name type="scientific">Collybiopsis luxurians FD-317 M1</name>
    <dbReference type="NCBI Taxonomy" id="944289"/>
    <lineage>
        <taxon>Eukaryota</taxon>
        <taxon>Fungi</taxon>
        <taxon>Dikarya</taxon>
        <taxon>Basidiomycota</taxon>
        <taxon>Agaricomycotina</taxon>
        <taxon>Agaricomycetes</taxon>
        <taxon>Agaricomycetidae</taxon>
        <taxon>Agaricales</taxon>
        <taxon>Marasmiineae</taxon>
        <taxon>Omphalotaceae</taxon>
        <taxon>Collybiopsis</taxon>
        <taxon>Collybiopsis luxurians</taxon>
    </lineage>
</organism>
<dbReference type="Proteomes" id="UP000053593">
    <property type="component" value="Unassembled WGS sequence"/>
</dbReference>
<feature type="transmembrane region" description="Helical" evidence="1">
    <location>
        <begin position="52"/>
        <end position="71"/>
    </location>
</feature>
<dbReference type="AlphaFoldDB" id="A0A0D0C7P3"/>
<evidence type="ECO:0000256" key="1">
    <source>
        <dbReference type="SAM" id="Phobius"/>
    </source>
</evidence>
<keyword evidence="1" id="KW-1133">Transmembrane helix</keyword>